<proteinExistence type="predicted"/>
<comment type="subcellular location">
    <subcellularLocation>
        <location evidence="1">Membrane</location>
        <topology evidence="1">Single-pass membrane protein</topology>
    </subcellularLocation>
</comment>
<keyword evidence="3 6" id="KW-1133">Transmembrane helix</keyword>
<accession>A0A6D2G9D1</accession>
<organism evidence="7 8">
    <name type="scientific">Salmonella enterica subsp. salamae</name>
    <dbReference type="NCBI Taxonomy" id="59202"/>
    <lineage>
        <taxon>Bacteria</taxon>
        <taxon>Pseudomonadati</taxon>
        <taxon>Pseudomonadota</taxon>
        <taxon>Gammaproteobacteria</taxon>
        <taxon>Enterobacterales</taxon>
        <taxon>Enterobacteriaceae</taxon>
        <taxon>Salmonella</taxon>
    </lineage>
</organism>
<sequence>MYDPPFLEALMIMASFFAIFIIIVVSVLLLEGGRGLSRW</sequence>
<feature type="transmembrane region" description="Helical" evidence="6">
    <location>
        <begin position="6"/>
        <end position="30"/>
    </location>
</feature>
<dbReference type="InterPro" id="IPR048191">
    <property type="entry name" value="YoaI-like"/>
</dbReference>
<keyword evidence="2 6" id="KW-0812">Transmembrane</keyword>
<evidence type="ECO:0000256" key="6">
    <source>
        <dbReference type="SAM" id="Phobius"/>
    </source>
</evidence>
<dbReference type="AlphaFoldDB" id="A0A6D2G9D1"/>
<dbReference type="NCBIfam" id="NF041475">
    <property type="entry name" value="membrane_YoaI"/>
    <property type="match status" value="1"/>
</dbReference>
<evidence type="ECO:0000313" key="7">
    <source>
        <dbReference type="EMBL" id="VEA03781.1"/>
    </source>
</evidence>
<evidence type="ECO:0000256" key="5">
    <source>
        <dbReference type="ARBA" id="ARBA00035689"/>
    </source>
</evidence>
<name>A0A6D2G9D1_SALER</name>
<dbReference type="GO" id="GO:0016020">
    <property type="term" value="C:membrane"/>
    <property type="evidence" value="ECO:0007669"/>
    <property type="project" value="UniProtKB-SubCell"/>
</dbReference>
<evidence type="ECO:0000256" key="4">
    <source>
        <dbReference type="ARBA" id="ARBA00023136"/>
    </source>
</evidence>
<evidence type="ECO:0000256" key="3">
    <source>
        <dbReference type="ARBA" id="ARBA00022989"/>
    </source>
</evidence>
<dbReference type="EMBL" id="LR134141">
    <property type="protein sequence ID" value="VEA03781.1"/>
    <property type="molecule type" value="Genomic_DNA"/>
</dbReference>
<reference evidence="7 8" key="1">
    <citation type="submission" date="2018-12" db="EMBL/GenBank/DDBJ databases">
        <authorList>
            <consortium name="Pathogen Informatics"/>
        </authorList>
    </citation>
    <scope>NUCLEOTIDE SEQUENCE [LARGE SCALE GENOMIC DNA]</scope>
    <source>
        <strain evidence="7 8">NCTC5773</strain>
    </source>
</reference>
<evidence type="ECO:0000313" key="8">
    <source>
        <dbReference type="Proteomes" id="UP000267858"/>
    </source>
</evidence>
<protein>
    <recommendedName>
        <fullName evidence="5">Uncharacterized protein YoaI</fullName>
    </recommendedName>
</protein>
<gene>
    <name evidence="7" type="ORF">NCTC5773_02855</name>
</gene>
<evidence type="ECO:0000256" key="1">
    <source>
        <dbReference type="ARBA" id="ARBA00004167"/>
    </source>
</evidence>
<keyword evidence="4 6" id="KW-0472">Membrane</keyword>
<dbReference type="Proteomes" id="UP000267858">
    <property type="component" value="Chromosome"/>
</dbReference>
<evidence type="ECO:0000256" key="2">
    <source>
        <dbReference type="ARBA" id="ARBA00022692"/>
    </source>
</evidence>